<evidence type="ECO:0000256" key="1">
    <source>
        <dbReference type="ARBA" id="ARBA00006738"/>
    </source>
</evidence>
<dbReference type="InterPro" id="IPR011335">
    <property type="entry name" value="Restrct_endonuc-II-like"/>
</dbReference>
<comment type="similarity">
    <text evidence="1 2">Belongs to the UPF0102 family.</text>
</comment>
<sequence>MADNSCAEDSFYFGRGIATKQPSRPTVLRDHPDVLGPDPLTLYMPWISRWKKESWPQTRSEVGRFGEDLVAELAEDLGFEVLGRNWRCPNGELDLIVRGADGVIRFVEVRTRTGPRYGSPAESVVPSKLARLRRLGGAWLAAHRDVHGEAAFDVVAVEKDGEDEAKLTWLWNVL</sequence>
<evidence type="ECO:0000313" key="3">
    <source>
        <dbReference type="EMBL" id="ANI92625.1"/>
    </source>
</evidence>
<gene>
    <name evidence="3" type="ORF">BJL86_1854</name>
</gene>
<dbReference type="KEGG" id="dtm:BJL86_1854"/>
<dbReference type="PANTHER" id="PTHR34039:SF1">
    <property type="entry name" value="UPF0102 PROTEIN YRAN"/>
    <property type="match status" value="1"/>
</dbReference>
<dbReference type="PANTHER" id="PTHR34039">
    <property type="entry name" value="UPF0102 PROTEIN YRAN"/>
    <property type="match status" value="1"/>
</dbReference>
<evidence type="ECO:0000256" key="2">
    <source>
        <dbReference type="HAMAP-Rule" id="MF_00048"/>
    </source>
</evidence>
<dbReference type="Proteomes" id="UP000186104">
    <property type="component" value="Chromosome"/>
</dbReference>
<name>A0A173LK13_9ACTN</name>
<dbReference type="HAMAP" id="MF_00048">
    <property type="entry name" value="UPF0102"/>
    <property type="match status" value="1"/>
</dbReference>
<dbReference type="InterPro" id="IPR011856">
    <property type="entry name" value="tRNA_endonuc-like_dom_sf"/>
</dbReference>
<evidence type="ECO:0000313" key="4">
    <source>
        <dbReference type="Proteomes" id="UP000186104"/>
    </source>
</evidence>
<dbReference type="InterPro" id="IPR003509">
    <property type="entry name" value="UPF0102_YraN-like"/>
</dbReference>
<dbReference type="NCBIfam" id="NF009154">
    <property type="entry name" value="PRK12497.3-3"/>
    <property type="match status" value="1"/>
</dbReference>
<proteinExistence type="inferred from homology"/>
<dbReference type="AlphaFoldDB" id="A0A173LK13"/>
<dbReference type="EMBL" id="CP015961">
    <property type="protein sequence ID" value="ANI92625.1"/>
    <property type="molecule type" value="Genomic_DNA"/>
</dbReference>
<dbReference type="GO" id="GO:0003676">
    <property type="term" value="F:nucleic acid binding"/>
    <property type="evidence" value="ECO:0007669"/>
    <property type="project" value="InterPro"/>
</dbReference>
<dbReference type="RefSeq" id="WP_231887112.1">
    <property type="nucleotide sequence ID" value="NZ_CP015961.1"/>
</dbReference>
<keyword evidence="4" id="KW-1185">Reference proteome</keyword>
<dbReference type="CDD" id="cd20736">
    <property type="entry name" value="PoNe_Nuclease"/>
    <property type="match status" value="1"/>
</dbReference>
<dbReference type="Pfam" id="PF02021">
    <property type="entry name" value="UPF0102"/>
    <property type="match status" value="1"/>
</dbReference>
<dbReference type="STRING" id="499555.BJL86_1854"/>
<protein>
    <recommendedName>
        <fullName evidence="2">UPF0102 protein BJL86_1854</fullName>
    </recommendedName>
</protein>
<organism evidence="3 4">
    <name type="scientific">Dietzia timorensis</name>
    <dbReference type="NCBI Taxonomy" id="499555"/>
    <lineage>
        <taxon>Bacteria</taxon>
        <taxon>Bacillati</taxon>
        <taxon>Actinomycetota</taxon>
        <taxon>Actinomycetes</taxon>
        <taxon>Mycobacteriales</taxon>
        <taxon>Dietziaceae</taxon>
        <taxon>Dietzia</taxon>
    </lineage>
</organism>
<dbReference type="SUPFAM" id="SSF52980">
    <property type="entry name" value="Restriction endonuclease-like"/>
    <property type="match status" value="1"/>
</dbReference>
<reference evidence="3 4" key="1">
    <citation type="submission" date="2016-06" db="EMBL/GenBank/DDBJ databases">
        <title>Complete genome sequence of a saline-alkali tolerant type strain Dietzia timorensis ID05-A0528T.</title>
        <authorList>
            <person name="Wu X."/>
        </authorList>
    </citation>
    <scope>NUCLEOTIDE SEQUENCE [LARGE SCALE GENOMIC DNA]</scope>
    <source>
        <strain evidence="3 4">ID05-A0528</strain>
    </source>
</reference>
<accession>A0A173LK13</accession>
<dbReference type="Gene3D" id="3.40.1350.10">
    <property type="match status" value="1"/>
</dbReference>